<feature type="region of interest" description="Disordered" evidence="2">
    <location>
        <begin position="548"/>
        <end position="583"/>
    </location>
</feature>
<evidence type="ECO:0000313" key="4">
    <source>
        <dbReference type="EMBL" id="CAH0379424.1"/>
    </source>
</evidence>
<organism evidence="3">
    <name type="scientific">Pelagomonas calceolata</name>
    <dbReference type="NCBI Taxonomy" id="35677"/>
    <lineage>
        <taxon>Eukaryota</taxon>
        <taxon>Sar</taxon>
        <taxon>Stramenopiles</taxon>
        <taxon>Ochrophyta</taxon>
        <taxon>Pelagophyceae</taxon>
        <taxon>Pelagomonadales</taxon>
        <taxon>Pelagomonadaceae</taxon>
        <taxon>Pelagomonas</taxon>
    </lineage>
</organism>
<accession>A0A7S3ZXA2</accession>
<feature type="region of interest" description="Disordered" evidence="2">
    <location>
        <begin position="976"/>
        <end position="1024"/>
    </location>
</feature>
<evidence type="ECO:0000256" key="1">
    <source>
        <dbReference type="SAM" id="Coils"/>
    </source>
</evidence>
<sequence>MVALDDDDAALTCVGGGARAALGAIEAIAKQFEANRAAAGVLERLEKLERADAEKSERLDRMELQIESLSHNLSGVADDAARRAKEEAERKRYKALLLGRQLAGMAKIKAGAKAAAERARQRLAAARESGEEPADLGAGFKADGAPRNPEAIKRWHWAFRQIKLKRKLAKLGADVRCAPRNSVAERLKAMEELVGNLRNRIEYYEKQEETRAESPGPDADTQNAMLRFEYQLEKQAETVGGLGERVDGIDGRLREVSTNVEQLSGDVAGSIEGLGALREAQLAHSTPKDITQEVQTLEGLARDAVPIIEGRAPLVAFVSDLVGEAALQDAAADAGEDAALFVKPTICDAASAPSVERLAWACYRLLDSDVQDLLEEYEGPRTAVRGPFGKTLRAVYDALLNALETVTSPAAVKLDVRALETRSSARVSSVREDLHALESDAKSGMDALGASLNADVRAVEEKDAEARRELEERASELEEASKSGLNAVEQDVRALEYRIEAEAAAARAKPRSPSPNRPRTAERPRTPGANAAGDALVRKLDQVASLADDAQRRSMEALPRSAFEEFRQEQSREAAERARKKAAAEAAKAKRRALREAEAAAAAAAADDASFATQESAPAGYLLKPKQNIKRRPKNPQELFDDLYEPVRPPTAEETLERQRALMVKILSRMANVKVWGVWNCWYDATQKAKAAEAQAKAAAEAERQRLEAERMQAEIERLEAARLAAEGAEADRLAAEAEKARLDAERLERERLEAQRLEAERLEAQRLAEAERRAAEEAARRVDRAASPIPVEEETQTIEERPSIESFETGTDTFDLVEKFKGPAGASRDEVKALEKRLVEALSSVEGRLAELSASSSDMGQKVPELRDALTLLGSQLASMQHSKADRGKMERQLKGKVDRDEIDDIAARLAGDKDDDLDPTLVAKQQVPALKCLSCDRPLTMAPRTEAGIFPPAAYAGAAPSKVESLGRGPTPLDALYAAGARPRSAHAPLLRPPPGTSQNLLGRYPPLNGTRSRPTSRAGGR</sequence>
<evidence type="ECO:0000313" key="3">
    <source>
        <dbReference type="EMBL" id="CAE0696971.1"/>
    </source>
</evidence>
<evidence type="ECO:0000313" key="5">
    <source>
        <dbReference type="Proteomes" id="UP000789595"/>
    </source>
</evidence>
<feature type="compositionally biased region" description="Basic and acidic residues" evidence="2">
    <location>
        <begin position="562"/>
        <end position="577"/>
    </location>
</feature>
<dbReference type="Proteomes" id="UP000789595">
    <property type="component" value="Unassembled WGS sequence"/>
</dbReference>
<feature type="coiled-coil region" evidence="1">
    <location>
        <begin position="690"/>
        <end position="782"/>
    </location>
</feature>
<feature type="region of interest" description="Disordered" evidence="2">
    <location>
        <begin position="125"/>
        <end position="145"/>
    </location>
</feature>
<proteinExistence type="predicted"/>
<gene>
    <name evidence="3" type="ORF">PCAL00307_LOCUS12407</name>
    <name evidence="4" type="ORF">PECAL_6P10470</name>
</gene>
<feature type="coiled-coil region" evidence="1">
    <location>
        <begin position="460"/>
        <end position="487"/>
    </location>
</feature>
<reference evidence="3" key="1">
    <citation type="submission" date="2021-01" db="EMBL/GenBank/DDBJ databases">
        <authorList>
            <person name="Corre E."/>
            <person name="Pelletier E."/>
            <person name="Niang G."/>
            <person name="Scheremetjew M."/>
            <person name="Finn R."/>
            <person name="Kale V."/>
            <person name="Holt S."/>
            <person name="Cochrane G."/>
            <person name="Meng A."/>
            <person name="Brown T."/>
            <person name="Cohen L."/>
        </authorList>
    </citation>
    <scope>NUCLEOTIDE SEQUENCE</scope>
    <source>
        <strain evidence="3">CCMP1756</strain>
    </source>
</reference>
<dbReference type="EMBL" id="HBIW01014427">
    <property type="protein sequence ID" value="CAE0696971.1"/>
    <property type="molecule type" value="Transcribed_RNA"/>
</dbReference>
<reference evidence="4" key="2">
    <citation type="submission" date="2021-11" db="EMBL/GenBank/DDBJ databases">
        <authorList>
            <consortium name="Genoscope - CEA"/>
            <person name="William W."/>
        </authorList>
    </citation>
    <scope>NUCLEOTIDE SEQUENCE</scope>
</reference>
<keyword evidence="5" id="KW-1185">Reference proteome</keyword>
<dbReference type="EMBL" id="CAKKNE010000006">
    <property type="protein sequence ID" value="CAH0379424.1"/>
    <property type="molecule type" value="Genomic_DNA"/>
</dbReference>
<keyword evidence="1" id="KW-0175">Coiled coil</keyword>
<name>A0A7S3ZXA2_9STRA</name>
<evidence type="ECO:0000256" key="2">
    <source>
        <dbReference type="SAM" id="MobiDB-lite"/>
    </source>
</evidence>
<dbReference type="AlphaFoldDB" id="A0A7S3ZXA2"/>
<feature type="coiled-coil region" evidence="1">
    <location>
        <begin position="180"/>
        <end position="207"/>
    </location>
</feature>
<protein>
    <submittedName>
        <fullName evidence="3">Uncharacterized protein</fullName>
    </submittedName>
</protein>
<feature type="region of interest" description="Disordered" evidence="2">
    <location>
        <begin position="503"/>
        <end position="534"/>
    </location>
</feature>